<feature type="compositionally biased region" description="Basic and acidic residues" evidence="1">
    <location>
        <begin position="314"/>
        <end position="339"/>
    </location>
</feature>
<feature type="compositionally biased region" description="Basic and acidic residues" evidence="1">
    <location>
        <begin position="346"/>
        <end position="358"/>
    </location>
</feature>
<name>N6U9J3_9HYPH</name>
<evidence type="ECO:0000313" key="3">
    <source>
        <dbReference type="Proteomes" id="UP000012429"/>
    </source>
</evidence>
<proteinExistence type="predicted"/>
<reference evidence="2 3" key="1">
    <citation type="journal article" date="2012" name="BMC Genomics">
        <title>Genomic basis of broad host range and environmental adaptability of Rhizobium tropici CIAT 899 and Rhizobium sp. PRF 81 which are used in inoculants for common bean (Phaseolus vulgaris L.).</title>
        <authorList>
            <person name="Ormeno-Orrillo E."/>
            <person name="Menna P."/>
            <person name="Almeida L.G."/>
            <person name="Ollero F.J."/>
            <person name="Nicolas M.F."/>
            <person name="Pains Rodrigues E."/>
            <person name="Shigueyoshi Nakatani A."/>
            <person name="Silva Batista J.S."/>
            <person name="Oliveira Chueire L.M."/>
            <person name="Souza R.C."/>
            <person name="Ribeiro Vasconcelos A.T."/>
            <person name="Megias M."/>
            <person name="Hungria M."/>
            <person name="Martinez-Romero E."/>
        </authorList>
    </citation>
    <scope>NUCLEOTIDE SEQUENCE [LARGE SCALE GENOMIC DNA]</scope>
    <source>
        <strain evidence="2 3">PRF 81</strain>
    </source>
</reference>
<feature type="compositionally biased region" description="Basic and acidic residues" evidence="1">
    <location>
        <begin position="270"/>
        <end position="289"/>
    </location>
</feature>
<dbReference type="AlphaFoldDB" id="N6U9J3"/>
<accession>N6U9J3</accession>
<feature type="compositionally biased region" description="Basic and acidic residues" evidence="1">
    <location>
        <begin position="380"/>
        <end position="397"/>
    </location>
</feature>
<comment type="caution">
    <text evidence="2">The sequence shown here is derived from an EMBL/GenBank/DDBJ whole genome shotgun (WGS) entry which is preliminary data.</text>
</comment>
<keyword evidence="3" id="KW-1185">Reference proteome</keyword>
<sequence length="406" mass="46296">MSDVDHRVLQRLMQPLDFHAQLRTQLGIEVRQWLVEEEDIDIAHQGPADRDALALAARKFRRLAFQERLDLQDFGGPRDALVDLVLRHLGDAQAEGEVLLHRHLRIECVGLKHHADAAILGLFPGDILALDEDLSFADVEQTGNAVEQGRLAATRRSQEHQELAVIDLEIEVFQNIDCTEIQRKVFDGNAAVHGSPLHCAGCDAPDEKPSGHEIDDQRNKTRKDRCRHVDVVFLHTLDRIDDVIELDGHRIIFRPGEDDAEQEVVPDARDLQDHGDDEDRQRHGQHDAQENLPETRTVDARSLEKLHRQRREIIAEQQGQDRHTEDAVHQDKSAERAVDTDFAQYDDDRIDHHLIGDERADDQDREEEIRALEPPVGERVTIDRSNRDREDRGRHGDAYGIPETAG</sequence>
<feature type="region of interest" description="Disordered" evidence="1">
    <location>
        <begin position="270"/>
        <end position="300"/>
    </location>
</feature>
<dbReference type="AntiFam" id="ANF00142">
    <property type="entry name" value="Shadow ORF (opposite yadG)"/>
</dbReference>
<evidence type="ECO:0000313" key="2">
    <source>
        <dbReference type="EMBL" id="ENN89224.1"/>
    </source>
</evidence>
<gene>
    <name evidence="2" type="ORF">RHSP_52212</name>
</gene>
<dbReference type="AntiFam" id="ANF00095">
    <property type="entry name" value="Shadow ORF (opposite ABC transporters)"/>
</dbReference>
<protein>
    <submittedName>
        <fullName evidence="2">Uncharacterized protein</fullName>
    </submittedName>
</protein>
<organism evidence="2 3">
    <name type="scientific">Rhizobium freirei PRF 81</name>
    <dbReference type="NCBI Taxonomy" id="363754"/>
    <lineage>
        <taxon>Bacteria</taxon>
        <taxon>Pseudomonadati</taxon>
        <taxon>Pseudomonadota</taxon>
        <taxon>Alphaproteobacteria</taxon>
        <taxon>Hyphomicrobiales</taxon>
        <taxon>Rhizobiaceae</taxon>
        <taxon>Rhizobium/Agrobacterium group</taxon>
        <taxon>Rhizobium</taxon>
    </lineage>
</organism>
<dbReference type="EMBL" id="AQHN01000010">
    <property type="protein sequence ID" value="ENN89224.1"/>
    <property type="molecule type" value="Genomic_DNA"/>
</dbReference>
<dbReference type="Proteomes" id="UP000012429">
    <property type="component" value="Unassembled WGS sequence"/>
</dbReference>
<feature type="region of interest" description="Disordered" evidence="1">
    <location>
        <begin position="314"/>
        <end position="406"/>
    </location>
</feature>
<evidence type="ECO:0000256" key="1">
    <source>
        <dbReference type="SAM" id="MobiDB-lite"/>
    </source>
</evidence>